<dbReference type="Proteomes" id="UP000663699">
    <property type="component" value="Chromosome 3"/>
</dbReference>
<evidence type="ECO:0000313" key="1">
    <source>
        <dbReference type="EMBL" id="QSL64696.1"/>
    </source>
</evidence>
<protein>
    <submittedName>
        <fullName evidence="1">Uncharacterized protein</fullName>
    </submittedName>
</protein>
<keyword evidence="2" id="KW-1185">Reference proteome</keyword>
<dbReference type="AlphaFoldDB" id="A0A899FWE1"/>
<proteinExistence type="predicted"/>
<accession>A0A899FWE1</accession>
<organism evidence="1 2">
    <name type="scientific">Pneumocystis wakefieldiae</name>
    <dbReference type="NCBI Taxonomy" id="38082"/>
    <lineage>
        <taxon>Eukaryota</taxon>
        <taxon>Fungi</taxon>
        <taxon>Dikarya</taxon>
        <taxon>Ascomycota</taxon>
        <taxon>Taphrinomycotina</taxon>
        <taxon>Pneumocystomycetes</taxon>
        <taxon>Pneumocystaceae</taxon>
        <taxon>Pneumocystis</taxon>
    </lineage>
</organism>
<sequence length="115" mass="13339">MLNFWDLNIKRHSSFKNRRITPSDISLPLESRSAPQLSKTCNSSILSFTCNNFGENCNQSNSHSRGSSIYEENNIKDQENTEETEISNGMLKFTAEDYIQEIQKIKKRYFFDSIS</sequence>
<gene>
    <name evidence="1" type="ORF">MERGE_001998</name>
</gene>
<evidence type="ECO:0000313" key="2">
    <source>
        <dbReference type="Proteomes" id="UP000663699"/>
    </source>
</evidence>
<name>A0A899FWE1_9ASCO</name>
<dbReference type="EMBL" id="CP054534">
    <property type="protein sequence ID" value="QSL64696.1"/>
    <property type="molecule type" value="Genomic_DNA"/>
</dbReference>
<dbReference type="OrthoDB" id="10324822at2759"/>
<reference evidence="1" key="1">
    <citation type="submission" date="2020-06" db="EMBL/GenBank/DDBJ databases">
        <title>Genomes of multiple members of Pneumocystis genus reveal paths to human pathogen Pneumocystis jirovecii.</title>
        <authorList>
            <person name="Cisse O.H."/>
            <person name="Ma L."/>
            <person name="Dekker J."/>
            <person name="Khil P."/>
            <person name="Jo J."/>
            <person name="Brenchley J."/>
            <person name="Blair R."/>
            <person name="Pahar B."/>
            <person name="Chabe M."/>
            <person name="Van Rompay K.A."/>
            <person name="Keesler R."/>
            <person name="Sukura A."/>
            <person name="Hirsch V."/>
            <person name="Kutty G."/>
            <person name="Liu Y."/>
            <person name="Peng L."/>
            <person name="Chen J."/>
            <person name="Song J."/>
            <person name="Weissenbacher-Lang C."/>
            <person name="Xu J."/>
            <person name="Upham N.S."/>
            <person name="Stajich J.E."/>
            <person name="Cuomo C.A."/>
            <person name="Cushion M.T."/>
            <person name="Kovacs J.A."/>
        </authorList>
    </citation>
    <scope>NUCLEOTIDE SEQUENCE</scope>
    <source>
        <strain evidence="1">2A</strain>
    </source>
</reference>